<sequence length="141" mass="15029">MFKDKMRSITTDTLIGQGTVAEGKIICDAGIRIEGEYRGDIECTSDVIIGECGMARSNITAQDITIAGIVYGDITARGRLTITASGQLHGVLHAQSLIIHEGGTFSGQSQMDKHQPAKNRPLAADTQESKDEAGKKARQAV</sequence>
<evidence type="ECO:0000313" key="3">
    <source>
        <dbReference type="EMBL" id="GGG21541.1"/>
    </source>
</evidence>
<dbReference type="Pfam" id="PF04519">
    <property type="entry name" value="Bactofilin"/>
    <property type="match status" value="1"/>
</dbReference>
<reference evidence="3" key="1">
    <citation type="journal article" date="2014" name="Int. J. Syst. Evol. Microbiol.">
        <title>Complete genome sequence of Corynebacterium casei LMG S-19264T (=DSM 44701T), isolated from a smear-ripened cheese.</title>
        <authorList>
            <consortium name="US DOE Joint Genome Institute (JGI-PGF)"/>
            <person name="Walter F."/>
            <person name="Albersmeier A."/>
            <person name="Kalinowski J."/>
            <person name="Ruckert C."/>
        </authorList>
    </citation>
    <scope>NUCLEOTIDE SEQUENCE</scope>
    <source>
        <strain evidence="3">CGMCC 1.12987</strain>
    </source>
</reference>
<evidence type="ECO:0000313" key="4">
    <source>
        <dbReference type="Proteomes" id="UP000644756"/>
    </source>
</evidence>
<comment type="caution">
    <text evidence="3">The sequence shown here is derived from an EMBL/GenBank/DDBJ whole genome shotgun (WGS) entry which is preliminary data.</text>
</comment>
<gene>
    <name evidence="3" type="ORF">GCM10010916_42810</name>
</gene>
<dbReference type="PANTHER" id="PTHR35024">
    <property type="entry name" value="HYPOTHETICAL CYTOSOLIC PROTEIN"/>
    <property type="match status" value="1"/>
</dbReference>
<proteinExistence type="inferred from homology"/>
<organism evidence="3 4">
    <name type="scientific">Paenibacillus abyssi</name>
    <dbReference type="NCBI Taxonomy" id="1340531"/>
    <lineage>
        <taxon>Bacteria</taxon>
        <taxon>Bacillati</taxon>
        <taxon>Bacillota</taxon>
        <taxon>Bacilli</taxon>
        <taxon>Bacillales</taxon>
        <taxon>Paenibacillaceae</taxon>
        <taxon>Paenibacillus</taxon>
    </lineage>
</organism>
<dbReference type="Proteomes" id="UP000644756">
    <property type="component" value="Unassembled WGS sequence"/>
</dbReference>
<reference evidence="3" key="2">
    <citation type="submission" date="2020-09" db="EMBL/GenBank/DDBJ databases">
        <authorList>
            <person name="Sun Q."/>
            <person name="Zhou Y."/>
        </authorList>
    </citation>
    <scope>NUCLEOTIDE SEQUENCE</scope>
    <source>
        <strain evidence="3">CGMCC 1.12987</strain>
    </source>
</reference>
<evidence type="ECO:0000256" key="2">
    <source>
        <dbReference type="SAM" id="MobiDB-lite"/>
    </source>
</evidence>
<dbReference type="InterPro" id="IPR007607">
    <property type="entry name" value="BacA/B"/>
</dbReference>
<dbReference type="EMBL" id="BMGR01000017">
    <property type="protein sequence ID" value="GGG21541.1"/>
    <property type="molecule type" value="Genomic_DNA"/>
</dbReference>
<feature type="region of interest" description="Disordered" evidence="2">
    <location>
        <begin position="103"/>
        <end position="141"/>
    </location>
</feature>
<accession>A0A917G4L9</accession>
<dbReference type="RefSeq" id="WP_188533113.1">
    <property type="nucleotide sequence ID" value="NZ_BMGR01000017.1"/>
</dbReference>
<name>A0A917G4L9_9BACL</name>
<evidence type="ECO:0008006" key="5">
    <source>
        <dbReference type="Google" id="ProtNLM"/>
    </source>
</evidence>
<protein>
    <recommendedName>
        <fullName evidence="5">Cell shape determination protein CcmA</fullName>
    </recommendedName>
</protein>
<evidence type="ECO:0000256" key="1">
    <source>
        <dbReference type="ARBA" id="ARBA00044755"/>
    </source>
</evidence>
<dbReference type="PANTHER" id="PTHR35024:SF4">
    <property type="entry name" value="POLYMER-FORMING CYTOSKELETAL PROTEIN"/>
    <property type="match status" value="1"/>
</dbReference>
<dbReference type="AlphaFoldDB" id="A0A917G4L9"/>
<comment type="similarity">
    <text evidence="1">Belongs to the bactofilin family.</text>
</comment>
<keyword evidence="4" id="KW-1185">Reference proteome</keyword>